<keyword evidence="5" id="KW-0479">Metal-binding</keyword>
<evidence type="ECO:0000256" key="4">
    <source>
        <dbReference type="ARBA" id="ARBA00022722"/>
    </source>
</evidence>
<comment type="cofactor">
    <cofactor evidence="1">
        <name>a divalent metal cation</name>
        <dbReference type="ChEBI" id="CHEBI:60240"/>
    </cofactor>
</comment>
<dbReference type="PANTHER" id="PTHR22930:SF269">
    <property type="entry name" value="NUCLEASE HARBI1-LIKE PROTEIN"/>
    <property type="match status" value="1"/>
</dbReference>
<feature type="domain" description="DDE Tnp4" evidence="8">
    <location>
        <begin position="63"/>
        <end position="228"/>
    </location>
</feature>
<dbReference type="OrthoDB" id="7548946at2759"/>
<evidence type="ECO:0000256" key="5">
    <source>
        <dbReference type="ARBA" id="ARBA00022723"/>
    </source>
</evidence>
<dbReference type="PANTHER" id="PTHR22930">
    <property type="match status" value="1"/>
</dbReference>
<gene>
    <name evidence="9" type="ORF">RF55_20490</name>
</gene>
<evidence type="ECO:0000313" key="10">
    <source>
        <dbReference type="Proteomes" id="UP000036403"/>
    </source>
</evidence>
<dbReference type="GO" id="GO:0016787">
    <property type="term" value="F:hydrolase activity"/>
    <property type="evidence" value="ECO:0007669"/>
    <property type="project" value="UniProtKB-KW"/>
</dbReference>
<sequence>MRTKHLEFRVGKSTVCKIVPEVCRAIWRALQPIVLPTLDAEGWRKISEEYMLKWQFPNCIGALDGRHMEIKKPPCSGSQYHNYKKFFSVVLLALCDANHKFTWVDIGQFGSISDGGVWRNSELAADLDSGNADLPPPTPLPGRDVPFPHVIVADEAFPLNTYLMRPYARRNRLTDEQRVFNYRLSRARLCIENTFGILVSRWHILHKRLCSSVANAEEIFKALVCLHNFIISSNNGNDGSASQYCPPDWLDVEDENGLIHDGRWRIIGPGQFFKELGRTGANRGGSMSE</sequence>
<dbReference type="InterPro" id="IPR045249">
    <property type="entry name" value="HARBI1-like"/>
</dbReference>
<dbReference type="GO" id="GO:0004518">
    <property type="term" value="F:nuclease activity"/>
    <property type="evidence" value="ECO:0007669"/>
    <property type="project" value="UniProtKB-KW"/>
</dbReference>
<keyword evidence="4" id="KW-0540">Nuclease</keyword>
<evidence type="ECO:0000313" key="9">
    <source>
        <dbReference type="EMBL" id="KMQ83267.1"/>
    </source>
</evidence>
<feature type="non-terminal residue" evidence="9">
    <location>
        <position position="289"/>
    </location>
</feature>
<dbReference type="EMBL" id="LBMM01020525">
    <property type="protein sequence ID" value="KMQ83267.1"/>
    <property type="molecule type" value="Genomic_DNA"/>
</dbReference>
<dbReference type="Pfam" id="PF13359">
    <property type="entry name" value="DDE_Tnp_4"/>
    <property type="match status" value="1"/>
</dbReference>
<comment type="caution">
    <text evidence="9">The sequence shown here is derived from an EMBL/GenBank/DDBJ whole genome shotgun (WGS) entry which is preliminary data.</text>
</comment>
<comment type="similarity">
    <text evidence="3">Belongs to the HARBI1 family.</text>
</comment>
<reference evidence="9 10" key="1">
    <citation type="submission" date="2015-04" db="EMBL/GenBank/DDBJ databases">
        <title>Lasius niger genome sequencing.</title>
        <authorList>
            <person name="Konorov E.A."/>
            <person name="Nikitin M.A."/>
            <person name="Kirill M.V."/>
            <person name="Chang P."/>
        </authorList>
    </citation>
    <scope>NUCLEOTIDE SEQUENCE [LARGE SCALE GENOMIC DNA]</scope>
    <source>
        <tissue evidence="9">Whole</tissue>
    </source>
</reference>
<evidence type="ECO:0000256" key="6">
    <source>
        <dbReference type="ARBA" id="ARBA00022801"/>
    </source>
</evidence>
<evidence type="ECO:0000256" key="3">
    <source>
        <dbReference type="ARBA" id="ARBA00006958"/>
    </source>
</evidence>
<evidence type="ECO:0000256" key="7">
    <source>
        <dbReference type="ARBA" id="ARBA00023242"/>
    </source>
</evidence>
<dbReference type="AlphaFoldDB" id="A0A0J7JYV6"/>
<keyword evidence="7" id="KW-0539">Nucleus</keyword>
<protein>
    <submittedName>
        <fullName evidence="9">Nuclease harbi1-like protein</fullName>
    </submittedName>
</protein>
<evidence type="ECO:0000256" key="1">
    <source>
        <dbReference type="ARBA" id="ARBA00001968"/>
    </source>
</evidence>
<keyword evidence="6" id="KW-0378">Hydrolase</keyword>
<name>A0A0J7JYV6_LASNI</name>
<dbReference type="Proteomes" id="UP000036403">
    <property type="component" value="Unassembled WGS sequence"/>
</dbReference>
<organism evidence="9 10">
    <name type="scientific">Lasius niger</name>
    <name type="common">Black garden ant</name>
    <dbReference type="NCBI Taxonomy" id="67767"/>
    <lineage>
        <taxon>Eukaryota</taxon>
        <taxon>Metazoa</taxon>
        <taxon>Ecdysozoa</taxon>
        <taxon>Arthropoda</taxon>
        <taxon>Hexapoda</taxon>
        <taxon>Insecta</taxon>
        <taxon>Pterygota</taxon>
        <taxon>Neoptera</taxon>
        <taxon>Endopterygota</taxon>
        <taxon>Hymenoptera</taxon>
        <taxon>Apocrita</taxon>
        <taxon>Aculeata</taxon>
        <taxon>Formicoidea</taxon>
        <taxon>Formicidae</taxon>
        <taxon>Formicinae</taxon>
        <taxon>Lasius</taxon>
        <taxon>Lasius</taxon>
    </lineage>
</organism>
<dbReference type="GO" id="GO:0046872">
    <property type="term" value="F:metal ion binding"/>
    <property type="evidence" value="ECO:0007669"/>
    <property type="project" value="UniProtKB-KW"/>
</dbReference>
<keyword evidence="10" id="KW-1185">Reference proteome</keyword>
<evidence type="ECO:0000256" key="2">
    <source>
        <dbReference type="ARBA" id="ARBA00004123"/>
    </source>
</evidence>
<evidence type="ECO:0000259" key="8">
    <source>
        <dbReference type="Pfam" id="PF13359"/>
    </source>
</evidence>
<accession>A0A0J7JYV6</accession>
<comment type="subcellular location">
    <subcellularLocation>
        <location evidence="2">Nucleus</location>
    </subcellularLocation>
</comment>
<dbReference type="GO" id="GO:0005634">
    <property type="term" value="C:nucleus"/>
    <property type="evidence" value="ECO:0007669"/>
    <property type="project" value="UniProtKB-SubCell"/>
</dbReference>
<dbReference type="InterPro" id="IPR027806">
    <property type="entry name" value="HARBI1_dom"/>
</dbReference>
<proteinExistence type="inferred from homology"/>
<dbReference type="PaxDb" id="67767-A0A0J7JYV6"/>